<dbReference type="EMBL" id="BAAAYN010000012">
    <property type="protein sequence ID" value="GAA3385517.1"/>
    <property type="molecule type" value="Genomic_DNA"/>
</dbReference>
<evidence type="ECO:0000259" key="9">
    <source>
        <dbReference type="Pfam" id="PF09922"/>
    </source>
</evidence>
<evidence type="ECO:0000256" key="3">
    <source>
        <dbReference type="ARBA" id="ARBA00022692"/>
    </source>
</evidence>
<dbReference type="Pfam" id="PF04024">
    <property type="entry name" value="PspC"/>
    <property type="match status" value="1"/>
</dbReference>
<feature type="compositionally biased region" description="Pro residues" evidence="6">
    <location>
        <begin position="176"/>
        <end position="190"/>
    </location>
</feature>
<reference evidence="11" key="1">
    <citation type="journal article" date="2019" name="Int. J. Syst. Evol. Microbiol.">
        <title>The Global Catalogue of Microorganisms (GCM) 10K type strain sequencing project: providing services to taxonomists for standard genome sequencing and annotation.</title>
        <authorList>
            <consortium name="The Broad Institute Genomics Platform"/>
            <consortium name="The Broad Institute Genome Sequencing Center for Infectious Disease"/>
            <person name="Wu L."/>
            <person name="Ma J."/>
        </authorList>
    </citation>
    <scope>NUCLEOTIDE SEQUENCE [LARGE SCALE GENOMIC DNA]</scope>
    <source>
        <strain evidence="11">JCM 9458</strain>
    </source>
</reference>
<evidence type="ECO:0008006" key="12">
    <source>
        <dbReference type="Google" id="ProtNLM"/>
    </source>
</evidence>
<evidence type="ECO:0000313" key="10">
    <source>
        <dbReference type="EMBL" id="GAA3385517.1"/>
    </source>
</evidence>
<feature type="transmembrane region" description="Helical" evidence="7">
    <location>
        <begin position="316"/>
        <end position="338"/>
    </location>
</feature>
<dbReference type="InterPro" id="IPR052027">
    <property type="entry name" value="PspC"/>
</dbReference>
<evidence type="ECO:0000256" key="7">
    <source>
        <dbReference type="SAM" id="Phobius"/>
    </source>
</evidence>
<dbReference type="PANTHER" id="PTHR33885:SF3">
    <property type="entry name" value="PHAGE SHOCK PROTEIN C"/>
    <property type="match status" value="1"/>
</dbReference>
<keyword evidence="5 7" id="KW-0472">Membrane</keyword>
<feature type="transmembrane region" description="Helical" evidence="7">
    <location>
        <begin position="127"/>
        <end position="145"/>
    </location>
</feature>
<comment type="caution">
    <text evidence="10">The sequence shown here is derived from an EMBL/GenBank/DDBJ whole genome shotgun (WGS) entry which is preliminary data.</text>
</comment>
<dbReference type="InterPro" id="IPR007168">
    <property type="entry name" value="Phageshock_PspC_N"/>
</dbReference>
<feature type="transmembrane region" description="Helical" evidence="7">
    <location>
        <begin position="56"/>
        <end position="83"/>
    </location>
</feature>
<dbReference type="Proteomes" id="UP001501676">
    <property type="component" value="Unassembled WGS sequence"/>
</dbReference>
<keyword evidence="4 7" id="KW-1133">Transmembrane helix</keyword>
<dbReference type="Pfam" id="PF09922">
    <property type="entry name" value="LiaF-like_C"/>
    <property type="match status" value="1"/>
</dbReference>
<evidence type="ECO:0000256" key="4">
    <source>
        <dbReference type="ARBA" id="ARBA00022989"/>
    </source>
</evidence>
<dbReference type="PANTHER" id="PTHR33885">
    <property type="entry name" value="PHAGE SHOCK PROTEIN C"/>
    <property type="match status" value="1"/>
</dbReference>
<proteinExistence type="predicted"/>
<evidence type="ECO:0000259" key="8">
    <source>
        <dbReference type="Pfam" id="PF04024"/>
    </source>
</evidence>
<evidence type="ECO:0000256" key="5">
    <source>
        <dbReference type="ARBA" id="ARBA00023136"/>
    </source>
</evidence>
<feature type="domain" description="Phage shock protein PspC N-terminal" evidence="8">
    <location>
        <begin position="29"/>
        <end position="85"/>
    </location>
</feature>
<evidence type="ECO:0000256" key="2">
    <source>
        <dbReference type="ARBA" id="ARBA00022475"/>
    </source>
</evidence>
<evidence type="ECO:0000256" key="1">
    <source>
        <dbReference type="ARBA" id="ARBA00004162"/>
    </source>
</evidence>
<keyword evidence="11" id="KW-1185">Reference proteome</keyword>
<sequence>MPPGGHFPPGGSTPWAGAGGGGWTWNRGRTLTRTRQGKFIAGVCAGLGRSTGVDPILFRVILAVLVFFGGIGALLYLVAWLVLPVDDEPASPIESLLGRGRSGTSPALTVGLIVLAALVLVGSLNNGFQATLLLAACVMGGVLLLRRTGHHNGYPAAPVGVGPAADPTLGFASPTFPTPPTAPPAPPAPQAAPAEQAAWAAAATTPVAATMPTATADPYLPPTASVPPTPSVPPSVSVPPAATPFAASAPPTPFPASVPPYTPPHADPYGTPGGTYTAPFAPYGPYGPYGGGATPPMHVVPPVPPMPPKRPKERSVLGRLTFSVACLAIVILVIINAAGGNIPFTGFVALALGIVAAGLLIGAWVGRARWLIPLGVLLTFALGIGSIAENVDGGPSNDGRDVTHRPTSVAEVLPTYEFGAGDFELDLTAVDFTGTTKTIVVNSGFGDSQILLPEDVDVRIEYDLGAGDAQILDRRDEGLGVHGIQIDEGENGPDTSNLKLVIHHGAGDLEVTR</sequence>
<feature type="domain" description="Cell wall-active antibiotics response LiaF-like C-terminal" evidence="9">
    <location>
        <begin position="419"/>
        <end position="511"/>
    </location>
</feature>
<comment type="subcellular location">
    <subcellularLocation>
        <location evidence="1">Cell membrane</location>
        <topology evidence="1">Single-pass membrane protein</topology>
    </subcellularLocation>
</comment>
<protein>
    <recommendedName>
        <fullName evidence="12">PspC domain-containing protein</fullName>
    </recommendedName>
</protein>
<keyword evidence="2" id="KW-1003">Cell membrane</keyword>
<accession>A0ABP6SUY5</accession>
<feature type="transmembrane region" description="Helical" evidence="7">
    <location>
        <begin position="344"/>
        <end position="365"/>
    </location>
</feature>
<gene>
    <name evidence="10" type="ORF">GCM10020369_19340</name>
</gene>
<keyword evidence="3 7" id="KW-0812">Transmembrane</keyword>
<evidence type="ECO:0000256" key="6">
    <source>
        <dbReference type="SAM" id="MobiDB-lite"/>
    </source>
</evidence>
<evidence type="ECO:0000313" key="11">
    <source>
        <dbReference type="Proteomes" id="UP001501676"/>
    </source>
</evidence>
<organism evidence="10 11">
    <name type="scientific">Cryptosporangium minutisporangium</name>
    <dbReference type="NCBI Taxonomy" id="113569"/>
    <lineage>
        <taxon>Bacteria</taxon>
        <taxon>Bacillati</taxon>
        <taxon>Actinomycetota</taxon>
        <taxon>Actinomycetes</taxon>
        <taxon>Cryptosporangiales</taxon>
        <taxon>Cryptosporangiaceae</taxon>
        <taxon>Cryptosporangium</taxon>
    </lineage>
</organism>
<feature type="transmembrane region" description="Helical" evidence="7">
    <location>
        <begin position="104"/>
        <end position="121"/>
    </location>
</feature>
<dbReference type="InterPro" id="IPR024425">
    <property type="entry name" value="LiaF-like_C"/>
</dbReference>
<feature type="transmembrane region" description="Helical" evidence="7">
    <location>
        <begin position="370"/>
        <end position="388"/>
    </location>
</feature>
<feature type="region of interest" description="Disordered" evidence="6">
    <location>
        <begin position="174"/>
        <end position="199"/>
    </location>
</feature>
<name>A0ABP6SUY5_9ACTN</name>